<gene>
    <name evidence="2" type="ORF">OE88DRAFT_1657365</name>
</gene>
<dbReference type="STRING" id="5364.A0A5C3N3B6"/>
<proteinExistence type="predicted"/>
<dbReference type="GO" id="GO:1902600">
    <property type="term" value="P:proton transmembrane transport"/>
    <property type="evidence" value="ECO:0007669"/>
    <property type="project" value="TreeGrafter"/>
</dbReference>
<dbReference type="Proteomes" id="UP000305948">
    <property type="component" value="Unassembled WGS sequence"/>
</dbReference>
<feature type="region of interest" description="Disordered" evidence="1">
    <location>
        <begin position="227"/>
        <end position="258"/>
    </location>
</feature>
<feature type="compositionally biased region" description="Low complexity" evidence="1">
    <location>
        <begin position="245"/>
        <end position="256"/>
    </location>
</feature>
<evidence type="ECO:0000313" key="3">
    <source>
        <dbReference type="Proteomes" id="UP000305948"/>
    </source>
</evidence>
<dbReference type="PANTHER" id="PTHR28062:SF1">
    <property type="entry name" value="TRANSMEMBRANE PROTEIN"/>
    <property type="match status" value="1"/>
</dbReference>
<dbReference type="InterPro" id="IPR018786">
    <property type="entry name" value="Mit_KHE1"/>
</dbReference>
<name>A0A5C3N3B6_9AGAM</name>
<organism evidence="2 3">
    <name type="scientific">Heliocybe sulcata</name>
    <dbReference type="NCBI Taxonomy" id="5364"/>
    <lineage>
        <taxon>Eukaryota</taxon>
        <taxon>Fungi</taxon>
        <taxon>Dikarya</taxon>
        <taxon>Basidiomycota</taxon>
        <taxon>Agaricomycotina</taxon>
        <taxon>Agaricomycetes</taxon>
        <taxon>Gloeophyllales</taxon>
        <taxon>Gloeophyllaceae</taxon>
        <taxon>Heliocybe</taxon>
    </lineage>
</organism>
<evidence type="ECO:0000256" key="1">
    <source>
        <dbReference type="SAM" id="MobiDB-lite"/>
    </source>
</evidence>
<feature type="compositionally biased region" description="Polar residues" evidence="1">
    <location>
        <begin position="227"/>
        <end position="244"/>
    </location>
</feature>
<accession>A0A5C3N3B6</accession>
<dbReference type="PANTHER" id="PTHR28062">
    <property type="entry name" value="K+-H+ EXCHANGE-LIKE PROTEIN"/>
    <property type="match status" value="1"/>
</dbReference>
<dbReference type="EMBL" id="ML213509">
    <property type="protein sequence ID" value="TFK52229.1"/>
    <property type="molecule type" value="Genomic_DNA"/>
</dbReference>
<protein>
    <recommendedName>
        <fullName evidence="4">Mitochondrial K+-H+ exchange-related-domain-containing protein</fullName>
    </recommendedName>
</protein>
<evidence type="ECO:0008006" key="4">
    <source>
        <dbReference type="Google" id="ProtNLM"/>
    </source>
</evidence>
<keyword evidence="3" id="KW-1185">Reference proteome</keyword>
<evidence type="ECO:0000313" key="2">
    <source>
        <dbReference type="EMBL" id="TFK52229.1"/>
    </source>
</evidence>
<sequence length="304" mass="33635">MSVASKDAVVKAARALRIVALPLTRRPISKADTSPLIYYHFQTPPKDKTAVKPTLLHRATDKIGSLWAGFGKAPEGNWRLKTFRYGERLMDRIEFEELALKGLDPSLGPKLPIPKSAEQAVEDEKDGIKIPLLYPPSYTNTPLLQLQSLIVKRLPGHKRGMWTWLLVSPLTAPFALIPIMPNLPFFFCVWRAWHHWRAFKASQYLEALLERGSIVPEPSEELDQIYASNRPQDPTSPYSSSKAASGTETNSTTEGGDAAGILLSRDAVPSIMSRFDMPPAAAADIYRALAQADVRTGGEAKPLH</sequence>
<dbReference type="AlphaFoldDB" id="A0A5C3N3B6"/>
<dbReference type="GO" id="GO:0005743">
    <property type="term" value="C:mitochondrial inner membrane"/>
    <property type="evidence" value="ECO:0007669"/>
    <property type="project" value="TreeGrafter"/>
</dbReference>
<reference evidence="2 3" key="1">
    <citation type="journal article" date="2019" name="Nat. Ecol. Evol.">
        <title>Megaphylogeny resolves global patterns of mushroom evolution.</title>
        <authorList>
            <person name="Varga T."/>
            <person name="Krizsan K."/>
            <person name="Foldi C."/>
            <person name="Dima B."/>
            <person name="Sanchez-Garcia M."/>
            <person name="Sanchez-Ramirez S."/>
            <person name="Szollosi G.J."/>
            <person name="Szarkandi J.G."/>
            <person name="Papp V."/>
            <person name="Albert L."/>
            <person name="Andreopoulos W."/>
            <person name="Angelini C."/>
            <person name="Antonin V."/>
            <person name="Barry K.W."/>
            <person name="Bougher N.L."/>
            <person name="Buchanan P."/>
            <person name="Buyck B."/>
            <person name="Bense V."/>
            <person name="Catcheside P."/>
            <person name="Chovatia M."/>
            <person name="Cooper J."/>
            <person name="Damon W."/>
            <person name="Desjardin D."/>
            <person name="Finy P."/>
            <person name="Geml J."/>
            <person name="Haridas S."/>
            <person name="Hughes K."/>
            <person name="Justo A."/>
            <person name="Karasinski D."/>
            <person name="Kautmanova I."/>
            <person name="Kiss B."/>
            <person name="Kocsube S."/>
            <person name="Kotiranta H."/>
            <person name="LaButti K.M."/>
            <person name="Lechner B.E."/>
            <person name="Liimatainen K."/>
            <person name="Lipzen A."/>
            <person name="Lukacs Z."/>
            <person name="Mihaltcheva S."/>
            <person name="Morgado L.N."/>
            <person name="Niskanen T."/>
            <person name="Noordeloos M.E."/>
            <person name="Ohm R.A."/>
            <person name="Ortiz-Santana B."/>
            <person name="Ovrebo C."/>
            <person name="Racz N."/>
            <person name="Riley R."/>
            <person name="Savchenko A."/>
            <person name="Shiryaev A."/>
            <person name="Soop K."/>
            <person name="Spirin V."/>
            <person name="Szebenyi C."/>
            <person name="Tomsovsky M."/>
            <person name="Tulloss R.E."/>
            <person name="Uehling J."/>
            <person name="Grigoriev I.V."/>
            <person name="Vagvolgyi C."/>
            <person name="Papp T."/>
            <person name="Martin F.M."/>
            <person name="Miettinen O."/>
            <person name="Hibbett D.S."/>
            <person name="Nagy L.G."/>
        </authorList>
    </citation>
    <scope>NUCLEOTIDE SEQUENCE [LARGE SCALE GENOMIC DNA]</scope>
    <source>
        <strain evidence="2 3">OMC1185</strain>
    </source>
</reference>
<dbReference type="OrthoDB" id="5562676at2759"/>
<dbReference type="Pfam" id="PF10173">
    <property type="entry name" value="Mit_KHE1"/>
    <property type="match status" value="1"/>
</dbReference>
<dbReference type="GO" id="GO:0006813">
    <property type="term" value="P:potassium ion transport"/>
    <property type="evidence" value="ECO:0007669"/>
    <property type="project" value="TreeGrafter"/>
</dbReference>